<feature type="compositionally biased region" description="Basic and acidic residues" evidence="1">
    <location>
        <begin position="863"/>
        <end position="875"/>
    </location>
</feature>
<dbReference type="KEGG" id="hro:HELRODRAFT_175170"/>
<organism evidence="3 4">
    <name type="scientific">Helobdella robusta</name>
    <name type="common">Californian leech</name>
    <dbReference type="NCBI Taxonomy" id="6412"/>
    <lineage>
        <taxon>Eukaryota</taxon>
        <taxon>Metazoa</taxon>
        <taxon>Spiralia</taxon>
        <taxon>Lophotrochozoa</taxon>
        <taxon>Annelida</taxon>
        <taxon>Clitellata</taxon>
        <taxon>Hirudinea</taxon>
        <taxon>Rhynchobdellida</taxon>
        <taxon>Glossiphoniidae</taxon>
        <taxon>Helobdella</taxon>
    </lineage>
</organism>
<sequence>MVSSHKRAKPSKIKIKVPLNKKYSRDSSKKASPIPSKASNIFLGSKSNTDSLKSTVKIKNSDIKESKIYRSPSNNSLAASTVTLSVSPSQASYLLPSYHPDNLYKHIHLKQPSKQEIITITKRHSNNCASKHSQLSDKSPIKLASHSSNKTLKNSNHSTPSSRQQINSMKSNDSKSKSRVTIVNERDYRSVSGASTISYYDSCNKPPNANVSEIEIVFPKGSLSNNKNIEKISSLICRIIKSDHTDGRDSEEQKRKMICRLQQILKDMEDLAARNSLHSSNMAVCDSDVLEYDEDLSRERMLCSRSTSSKPPARQCYVVDNSIKDDCCIEHVDSSKVKPLKMKSSLMQNKRESAIFSEISSSSTLEGNAFWSFVPNDIPMNQKLNSSSLELTYRGFLYLLRYIEKLCLKKCVYTRDFYRTVAPNLATKNHIIGAANCKRPIDKYHSVAVTMVLLCHMQSLIRRSRNSIEPCLKKLWIRIFHHLLILYRTSSICNETIVKSFVPMLIHPTSIKYNQAISILMMLLDNYDIKKSISIVSRQMQTLGATSRNVDSCAFGADDDVDDDVMPMNGVKKPQFCMSLLLLVVKRSRNNFLISKYFNLKILKASSRLDGMGGKRRKFGPSRISFKDEVTIRNWSRQDQCGCCDRRCLDREHLDVHHSYNDNNNIRISRDGMPMTFNYYETESDDGDVDGDDEVDDKQDEEDEEGEDDKDEIRQNDGLTSDSNGNVGHNDIYNDADNDEDDKNDDDMDVEADIERNYKNMNDKISVGKHNKKLKNSQSKTGNKYISDEENLYRVDIENNNYDKKPNERVKDDSKNKLETNREDNNSASAKQRKSKNRQNSNVLPDASNSSTLSNNKNKLKNIKGDYKSESENADRSSAPVRNAFNSSDVETVRDVPTTEQASKKISKRPKIEEKKIRTNLNEVIDSKLESSSSSGNKLQSRPPSNPPTPHLKPSSSSPPKPPTSSSLSPTLPALVPSRPKISSFSPLPSSSTNQKADGILTGGSDDVDINASRDLLQSSKSLGASSVMGDITSLSQTEAYRKILSESLRSSQDGKLDGEHEGDVDDDDIEKQFKNLSINSTYVINEAAVFDEKVGKFNLPNTTANTPYNTLNTVNSTSPNKSPSILNLDFILQVFRKPAENIKERRLMTTIRGHEKKQS</sequence>
<feature type="compositionally biased region" description="Low complexity" evidence="1">
    <location>
        <begin position="983"/>
        <end position="992"/>
    </location>
</feature>
<feature type="compositionally biased region" description="Basic and acidic residues" evidence="1">
    <location>
        <begin position="791"/>
        <end position="825"/>
    </location>
</feature>
<feature type="compositionally biased region" description="Polar residues" evidence="1">
    <location>
        <begin position="146"/>
        <end position="166"/>
    </location>
</feature>
<gene>
    <name evidence="3" type="primary">20205285</name>
    <name evidence="2" type="ORF">HELRODRAFT_175170</name>
</gene>
<feature type="region of interest" description="Disordered" evidence="1">
    <location>
        <begin position="146"/>
        <end position="184"/>
    </location>
</feature>
<accession>T1F8Y6</accession>
<reference evidence="4" key="1">
    <citation type="submission" date="2012-12" db="EMBL/GenBank/DDBJ databases">
        <authorList>
            <person name="Hellsten U."/>
            <person name="Grimwood J."/>
            <person name="Chapman J.A."/>
            <person name="Shapiro H."/>
            <person name="Aerts A."/>
            <person name="Otillar R.P."/>
            <person name="Terry A.Y."/>
            <person name="Boore J.L."/>
            <person name="Simakov O."/>
            <person name="Marletaz F."/>
            <person name="Cho S.-J."/>
            <person name="Edsinger-Gonzales E."/>
            <person name="Havlak P."/>
            <person name="Kuo D.-H."/>
            <person name="Larsson T."/>
            <person name="Lv J."/>
            <person name="Arendt D."/>
            <person name="Savage R."/>
            <person name="Osoegawa K."/>
            <person name="de Jong P."/>
            <person name="Lindberg D.R."/>
            <person name="Seaver E.C."/>
            <person name="Weisblat D.A."/>
            <person name="Putnam N.H."/>
            <person name="Grigoriev I.V."/>
            <person name="Rokhsar D.S."/>
        </authorList>
    </citation>
    <scope>NUCLEOTIDE SEQUENCE</scope>
</reference>
<feature type="compositionally biased region" description="Pro residues" evidence="1">
    <location>
        <begin position="944"/>
        <end position="963"/>
    </location>
</feature>
<dbReference type="Proteomes" id="UP000015101">
    <property type="component" value="Unassembled WGS sequence"/>
</dbReference>
<evidence type="ECO:0000313" key="4">
    <source>
        <dbReference type="Proteomes" id="UP000015101"/>
    </source>
</evidence>
<name>T1F8Y6_HELRO</name>
<dbReference type="RefSeq" id="XP_009020853.1">
    <property type="nucleotide sequence ID" value="XM_009022605.1"/>
</dbReference>
<reference evidence="3" key="3">
    <citation type="submission" date="2015-06" db="UniProtKB">
        <authorList>
            <consortium name="EnsemblMetazoa"/>
        </authorList>
    </citation>
    <scope>IDENTIFICATION</scope>
</reference>
<dbReference type="GeneID" id="20205285"/>
<feature type="compositionally biased region" description="Low complexity" evidence="1">
    <location>
        <begin position="964"/>
        <end position="973"/>
    </location>
</feature>
<feature type="region of interest" description="Disordered" evidence="1">
    <location>
        <begin position="1"/>
        <end position="38"/>
    </location>
</feature>
<dbReference type="AlphaFoldDB" id="T1F8Y6"/>
<feature type="compositionally biased region" description="Acidic residues" evidence="1">
    <location>
        <begin position="734"/>
        <end position="747"/>
    </location>
</feature>
<proteinExistence type="predicted"/>
<dbReference type="InParanoid" id="T1F8Y6"/>
<dbReference type="EMBL" id="AMQM01005158">
    <property type="status" value="NOT_ANNOTATED_CDS"/>
    <property type="molecule type" value="Genomic_DNA"/>
</dbReference>
<evidence type="ECO:0000313" key="2">
    <source>
        <dbReference type="EMBL" id="ESO01141.1"/>
    </source>
</evidence>
<feature type="compositionally biased region" description="Low complexity" evidence="1">
    <location>
        <begin position="848"/>
        <end position="857"/>
    </location>
</feature>
<dbReference type="HOGENOM" id="CLU_275373_0_0_1"/>
<dbReference type="CTD" id="20205285"/>
<feature type="compositionally biased region" description="Acidic residues" evidence="1">
    <location>
        <begin position="682"/>
        <end position="710"/>
    </location>
</feature>
<feature type="compositionally biased region" description="Basic residues" evidence="1">
    <location>
        <begin position="1"/>
        <end position="15"/>
    </location>
</feature>
<feature type="region of interest" description="Disordered" evidence="1">
    <location>
        <begin position="677"/>
        <end position="747"/>
    </location>
</feature>
<feature type="region of interest" description="Disordered" evidence="1">
    <location>
        <begin position="760"/>
        <end position="1007"/>
    </location>
</feature>
<protein>
    <submittedName>
        <fullName evidence="2 3">Uncharacterized protein</fullName>
    </submittedName>
</protein>
<feature type="compositionally biased region" description="Polar residues" evidence="1">
    <location>
        <begin position="717"/>
        <end position="727"/>
    </location>
</feature>
<dbReference type="EnsemblMetazoa" id="HelroT175170">
    <property type="protein sequence ID" value="HelroP175170"/>
    <property type="gene ID" value="HelroG175170"/>
</dbReference>
<dbReference type="EMBL" id="KB096830">
    <property type="protein sequence ID" value="ESO01141.1"/>
    <property type="molecule type" value="Genomic_DNA"/>
</dbReference>
<evidence type="ECO:0000256" key="1">
    <source>
        <dbReference type="SAM" id="MobiDB-lite"/>
    </source>
</evidence>
<evidence type="ECO:0000313" key="3">
    <source>
        <dbReference type="EnsemblMetazoa" id="HelroP175170"/>
    </source>
</evidence>
<keyword evidence="4" id="KW-1185">Reference proteome</keyword>
<reference evidence="2 4" key="2">
    <citation type="journal article" date="2013" name="Nature">
        <title>Insights into bilaterian evolution from three spiralian genomes.</title>
        <authorList>
            <person name="Simakov O."/>
            <person name="Marletaz F."/>
            <person name="Cho S.J."/>
            <person name="Edsinger-Gonzales E."/>
            <person name="Havlak P."/>
            <person name="Hellsten U."/>
            <person name="Kuo D.H."/>
            <person name="Larsson T."/>
            <person name="Lv J."/>
            <person name="Arendt D."/>
            <person name="Savage R."/>
            <person name="Osoegawa K."/>
            <person name="de Jong P."/>
            <person name="Grimwood J."/>
            <person name="Chapman J.A."/>
            <person name="Shapiro H."/>
            <person name="Aerts A."/>
            <person name="Otillar R.P."/>
            <person name="Terry A.Y."/>
            <person name="Boore J.L."/>
            <person name="Grigoriev I.V."/>
            <person name="Lindberg D.R."/>
            <person name="Seaver E.C."/>
            <person name="Weisblat D.A."/>
            <person name="Putnam N.H."/>
            <person name="Rokhsar D.S."/>
        </authorList>
    </citation>
    <scope>NUCLEOTIDE SEQUENCE</scope>
</reference>